<dbReference type="InterPro" id="IPR043502">
    <property type="entry name" value="DNA/RNA_pol_sf"/>
</dbReference>
<gene>
    <name evidence="1" type="ORF">HOLleu_25055</name>
</gene>
<evidence type="ECO:0000313" key="2">
    <source>
        <dbReference type="Proteomes" id="UP001152320"/>
    </source>
</evidence>
<dbReference type="OrthoDB" id="10059837at2759"/>
<dbReference type="AlphaFoldDB" id="A0A9Q1H1L8"/>
<dbReference type="EMBL" id="JAIZAY010000012">
    <property type="protein sequence ID" value="KAJ8031752.1"/>
    <property type="molecule type" value="Genomic_DNA"/>
</dbReference>
<evidence type="ECO:0000313" key="1">
    <source>
        <dbReference type="EMBL" id="KAJ8031752.1"/>
    </source>
</evidence>
<proteinExistence type="predicted"/>
<protein>
    <submittedName>
        <fullName evidence="1">Uncharacterized protein</fullName>
    </submittedName>
</protein>
<keyword evidence="2" id="KW-1185">Reference proteome</keyword>
<organism evidence="1 2">
    <name type="scientific">Holothuria leucospilota</name>
    <name type="common">Black long sea cucumber</name>
    <name type="synonym">Mertensiothuria leucospilota</name>
    <dbReference type="NCBI Taxonomy" id="206669"/>
    <lineage>
        <taxon>Eukaryota</taxon>
        <taxon>Metazoa</taxon>
        <taxon>Echinodermata</taxon>
        <taxon>Eleutherozoa</taxon>
        <taxon>Echinozoa</taxon>
        <taxon>Holothuroidea</taxon>
        <taxon>Aspidochirotacea</taxon>
        <taxon>Aspidochirotida</taxon>
        <taxon>Holothuriidae</taxon>
        <taxon>Holothuria</taxon>
    </lineage>
</organism>
<accession>A0A9Q1H1L8</accession>
<dbReference type="PANTHER" id="PTHR47331">
    <property type="entry name" value="PHD-TYPE DOMAIN-CONTAINING PROTEIN"/>
    <property type="match status" value="1"/>
</dbReference>
<dbReference type="Proteomes" id="UP001152320">
    <property type="component" value="Chromosome 12"/>
</dbReference>
<reference evidence="1" key="1">
    <citation type="submission" date="2021-10" db="EMBL/GenBank/DDBJ databases">
        <title>Tropical sea cucumber genome reveals ecological adaptation and Cuvierian tubules defense mechanism.</title>
        <authorList>
            <person name="Chen T."/>
        </authorList>
    </citation>
    <scope>NUCLEOTIDE SEQUENCE</scope>
    <source>
        <strain evidence="1">Nanhai2018</strain>
        <tissue evidence="1">Muscle</tissue>
    </source>
</reference>
<dbReference type="PANTHER" id="PTHR47331:SF1">
    <property type="entry name" value="GAG-LIKE PROTEIN"/>
    <property type="match status" value="1"/>
</dbReference>
<sequence length="431" mass="48483">MALEESIHQAEVAARNKSLKKERLKLHGNKTTLSLETLNEGRDAAAVEVSLEVTTMKGPKEGRKIVKLRRVYATANFPKLRNSVPSRADVMKWDHLKDLKVPQVSHSGVTLIIGQDVPDALVPLEVRTERHDEPYATRTVLGLTLNGPLRGDNSDESVVCNFIQANQAADAGLETQVEHFWKLDVGQSLAGSITEMSQDDKRTIKFMAEKRLQNLGRRLAKKPGLFKCYKAGIGDLIQQGYAEKVPENNLNNRESGMTWYLPHHNVVNSNKLGKLRIVFDCAAEYNGTSLNKQVLQGPDMTDKLIGVLLIFREEKVAVMGDIEAMFHQVRVPPQHRVALKFLWWRDGNLNLQSETYRMTVHLFGGVWSPSWASFALKRTAQDHKDEFDPQTIQAVMENFYADVCLKSVASAEQAKKRVRDLCQLLSLGGFR</sequence>
<comment type="caution">
    <text evidence="1">The sequence shown here is derived from an EMBL/GenBank/DDBJ whole genome shotgun (WGS) entry which is preliminary data.</text>
</comment>
<name>A0A9Q1H1L8_HOLLE</name>
<dbReference type="SUPFAM" id="SSF56672">
    <property type="entry name" value="DNA/RNA polymerases"/>
    <property type="match status" value="1"/>
</dbReference>